<evidence type="ECO:0000259" key="1">
    <source>
        <dbReference type="Pfam" id="PF05729"/>
    </source>
</evidence>
<dbReference type="AlphaFoldDB" id="A0A1U9QN62"/>
<gene>
    <name evidence="2" type="ORF">BBN63_03915</name>
</gene>
<evidence type="ECO:0000313" key="2">
    <source>
        <dbReference type="EMBL" id="AQU65519.1"/>
    </source>
</evidence>
<evidence type="ECO:0000313" key="3">
    <source>
        <dbReference type="Proteomes" id="UP000189677"/>
    </source>
</evidence>
<dbReference type="PANTHER" id="PTHR46844:SF1">
    <property type="entry name" value="SLR5058 PROTEIN"/>
    <property type="match status" value="1"/>
</dbReference>
<dbReference type="OrthoDB" id="135105at2"/>
<proteinExistence type="predicted"/>
<dbReference type="SUPFAM" id="SSF52540">
    <property type="entry name" value="P-loop containing nucleoside triphosphate hydrolases"/>
    <property type="match status" value="1"/>
</dbReference>
<name>A0A1U9QN62_STRNV</name>
<dbReference type="InterPro" id="IPR027417">
    <property type="entry name" value="P-loop_NTPase"/>
</dbReference>
<dbReference type="KEGG" id="snw:BBN63_03915"/>
<accession>A0A1U9QN62</accession>
<dbReference type="InterPro" id="IPR007111">
    <property type="entry name" value="NACHT_NTPase"/>
</dbReference>
<reference evidence="2 3" key="1">
    <citation type="submission" date="2016-11" db="EMBL/GenBank/DDBJ databases">
        <title>Complete genome sequence of Streptomyces niveus SCSIO 3406.</title>
        <authorList>
            <person name="Zhu Q."/>
            <person name="Cheng W."/>
            <person name="Song Y."/>
            <person name="Li Q."/>
            <person name="Ju J."/>
        </authorList>
    </citation>
    <scope>NUCLEOTIDE SEQUENCE [LARGE SCALE GENOMIC DNA]</scope>
    <source>
        <strain evidence="2 3">SCSIO 3406</strain>
    </source>
</reference>
<dbReference type="PANTHER" id="PTHR46844">
    <property type="entry name" value="SLR5058 PROTEIN"/>
    <property type="match status" value="1"/>
</dbReference>
<dbReference type="Gene3D" id="3.40.50.300">
    <property type="entry name" value="P-loop containing nucleotide triphosphate hydrolases"/>
    <property type="match status" value="1"/>
</dbReference>
<feature type="domain" description="NACHT" evidence="1">
    <location>
        <begin position="264"/>
        <end position="415"/>
    </location>
</feature>
<keyword evidence="3" id="KW-1185">Reference proteome</keyword>
<sequence>MDPFTSTLTAVTSEVVREAARPLIEQGRRELVRRRIRKPVEADAVLQSVPGPEVGLFDALDLLRSLPVGVAPSHIQRAVKSRTFSVLSRQLLAIALCGGTRTDKDRIERGLRGLLLRTLAPAQRPDLLRYCGQFFTLLDLCCTDVSKKVRAAFKQADPTYTWGDQPLLKATVATIEQSVSAMETEEKGTWRQEYVTAFIRTYEKIELPDFDLRKRVHYSKIFVAPNFAMLQLDEEPYEPRRPGRGRSGYQTGFHSLVTSVGHTVVLGDPGAGKSTASSVIGCRWSGEGRGICYILKIRHIDFTRSGFNLVKSIRQMISETFQQEVSEQNISRSLLDGSALVVFDGLDELAETVSGRLVSHAIEVASLAYPLARFLVTSRRLGYTAVQLDRSIFHDYILQPFDSGQVESYARKWFTFRSEGSEKQLKKAVMDFMGASESIPDLRENPLLLAVICLLHAGHSELPRSRPKIYRKCVELLLRTWDSHRGIGEHRLDLEVFEIVLAEIAHLTLFEPAHRAGMTESQVREVAVRVLLRDAVSDRFEAVALAKRMINLCRGRAWMFTDVASGPPDAEIFSFTHQSFQEYFAARRLVLTCDTPAELAVEIEKCVLDEKLEIFSQICLALSGEKFVSGPTQVYLHCLRSNAERPSRAQGAMLGFLSRTANLVMLNRTALLALVRKVLRHMSSDTGFNALPVLLRSDYRSPLALRHVIGEALREMWQEDRADLARICDLTPWLWEICLREGVVPLTDVGRLFEGYMHKMVSEEDSCSAEWLMKSLQGRRTPALGDRDICVGILEGVAEQIRTYGIRTEDGPEAPYALFENNPMARLTSRALARHQQLSPDAVVGLVSVAMAFCEVSAHYQPGAITERTGVLYEFMEARLRREPSQLPSGTGNLPRADKTRIDRWCRREVSFFEWVDLSVETG</sequence>
<dbReference type="RefSeq" id="WP_078074034.1">
    <property type="nucleotide sequence ID" value="NZ_CP018047.1"/>
</dbReference>
<dbReference type="EMBL" id="CP018047">
    <property type="protein sequence ID" value="AQU65519.1"/>
    <property type="molecule type" value="Genomic_DNA"/>
</dbReference>
<dbReference type="Proteomes" id="UP000189677">
    <property type="component" value="Chromosome"/>
</dbReference>
<organism evidence="2 3">
    <name type="scientific">Streptomyces niveus</name>
    <name type="common">Streptomyces spheroides</name>
    <dbReference type="NCBI Taxonomy" id="193462"/>
    <lineage>
        <taxon>Bacteria</taxon>
        <taxon>Bacillati</taxon>
        <taxon>Actinomycetota</taxon>
        <taxon>Actinomycetes</taxon>
        <taxon>Kitasatosporales</taxon>
        <taxon>Streptomycetaceae</taxon>
        <taxon>Streptomyces</taxon>
    </lineage>
</organism>
<protein>
    <recommendedName>
        <fullName evidence="1">NACHT domain-containing protein</fullName>
    </recommendedName>
</protein>
<dbReference type="Pfam" id="PF05729">
    <property type="entry name" value="NACHT"/>
    <property type="match status" value="1"/>
</dbReference>